<organism evidence="1">
    <name type="scientific">Salvia splendens</name>
    <name type="common">Scarlet sage</name>
    <dbReference type="NCBI Taxonomy" id="180675"/>
    <lineage>
        <taxon>Eukaryota</taxon>
        <taxon>Viridiplantae</taxon>
        <taxon>Streptophyta</taxon>
        <taxon>Embryophyta</taxon>
        <taxon>Tracheophyta</taxon>
        <taxon>Spermatophyta</taxon>
        <taxon>Magnoliopsida</taxon>
        <taxon>eudicotyledons</taxon>
        <taxon>Gunneridae</taxon>
        <taxon>Pentapetalae</taxon>
        <taxon>asterids</taxon>
        <taxon>lamiids</taxon>
        <taxon>Lamiales</taxon>
        <taxon>Lamiaceae</taxon>
        <taxon>Nepetoideae</taxon>
        <taxon>Mentheae</taxon>
        <taxon>Salviinae</taxon>
        <taxon>Salvia</taxon>
        <taxon>Salvia subgen. Calosphace</taxon>
        <taxon>core Calosphace</taxon>
    </lineage>
</organism>
<gene>
    <name evidence="1" type="ORF">SASPL_157558</name>
</gene>
<dbReference type="Proteomes" id="UP000298416">
    <property type="component" value="Unassembled WGS sequence"/>
</dbReference>
<keyword evidence="2" id="KW-1185">Reference proteome</keyword>
<proteinExistence type="predicted"/>
<accession>A0A8X8VUQ6</accession>
<evidence type="ECO:0000313" key="2">
    <source>
        <dbReference type="Proteomes" id="UP000298416"/>
    </source>
</evidence>
<reference evidence="1" key="2">
    <citation type="submission" date="2020-08" db="EMBL/GenBank/DDBJ databases">
        <title>Plant Genome Project.</title>
        <authorList>
            <person name="Zhang R.-G."/>
        </authorList>
    </citation>
    <scope>NUCLEOTIDE SEQUENCE</scope>
    <source>
        <strain evidence="1">Huo1</strain>
        <tissue evidence="1">Leaf</tissue>
    </source>
</reference>
<reference evidence="1" key="1">
    <citation type="submission" date="2018-01" db="EMBL/GenBank/DDBJ databases">
        <authorList>
            <person name="Mao J.F."/>
        </authorList>
    </citation>
    <scope>NUCLEOTIDE SEQUENCE</scope>
    <source>
        <strain evidence="1">Huo1</strain>
        <tissue evidence="1">Leaf</tissue>
    </source>
</reference>
<name>A0A8X8VUQ6_SALSN</name>
<protein>
    <submittedName>
        <fullName evidence="1">Uncharacterized protein</fullName>
    </submittedName>
</protein>
<evidence type="ECO:0000313" key="1">
    <source>
        <dbReference type="EMBL" id="KAG6382734.1"/>
    </source>
</evidence>
<dbReference type="AlphaFoldDB" id="A0A8X8VUQ6"/>
<sequence length="133" mass="13553">MGKLRLFPNTLALSAVQRHTAASRSAKPLTRVQHGVLGGFPTTRCTKSFNKLAHTPNLSVSLGHFPFDGGLGAGDEGLGAGDGGLGAGDGALGAGTGGLDGGGHVTLFELTIVNKRMLKTMKITPLEAIVNFS</sequence>
<dbReference type="EMBL" id="PNBA02000939">
    <property type="protein sequence ID" value="KAG6382734.1"/>
    <property type="molecule type" value="Genomic_DNA"/>
</dbReference>
<comment type="caution">
    <text evidence="1">The sequence shown here is derived from an EMBL/GenBank/DDBJ whole genome shotgun (WGS) entry which is preliminary data.</text>
</comment>